<evidence type="ECO:0000256" key="5">
    <source>
        <dbReference type="ARBA" id="ARBA00022729"/>
    </source>
</evidence>
<dbReference type="Pfam" id="PF22748">
    <property type="entry name" value="PexRD54_WY"/>
    <property type="match status" value="1"/>
</dbReference>
<gene>
    <name evidence="8" type="ORF">PHYSODRAFT_505222</name>
</gene>
<protein>
    <recommendedName>
        <fullName evidence="7">RxLR effector PexRD54 WY domain-containing protein</fullName>
    </recommendedName>
</protein>
<evidence type="ECO:0000313" key="9">
    <source>
        <dbReference type="Proteomes" id="UP000002640"/>
    </source>
</evidence>
<dbReference type="RefSeq" id="XP_009528339.1">
    <property type="nucleotide sequence ID" value="XM_009530044.1"/>
</dbReference>
<proteinExistence type="inferred from homology"/>
<comment type="subcellular location">
    <subcellularLocation>
        <location evidence="1">Host cell</location>
    </subcellularLocation>
    <subcellularLocation>
        <location evidence="2">Secreted</location>
    </subcellularLocation>
</comment>
<dbReference type="InterPro" id="IPR054463">
    <property type="entry name" value="PexRD54_WY"/>
</dbReference>
<keyword evidence="6" id="KW-0843">Virulence</keyword>
<evidence type="ECO:0000256" key="2">
    <source>
        <dbReference type="ARBA" id="ARBA00004613"/>
    </source>
</evidence>
<accession>G4ZLL5</accession>
<evidence type="ECO:0000259" key="7">
    <source>
        <dbReference type="Pfam" id="PF22748"/>
    </source>
</evidence>
<evidence type="ECO:0000256" key="6">
    <source>
        <dbReference type="ARBA" id="ARBA00023026"/>
    </source>
</evidence>
<comment type="similarity">
    <text evidence="3">Belongs to the RxLR effector family.</text>
</comment>
<evidence type="ECO:0000256" key="1">
    <source>
        <dbReference type="ARBA" id="ARBA00004340"/>
    </source>
</evidence>
<name>G4ZLL5_PHYSP</name>
<reference evidence="8 9" key="1">
    <citation type="journal article" date="2006" name="Science">
        <title>Phytophthora genome sequences uncover evolutionary origins and mechanisms of pathogenesis.</title>
        <authorList>
            <person name="Tyler B.M."/>
            <person name="Tripathy S."/>
            <person name="Zhang X."/>
            <person name="Dehal P."/>
            <person name="Jiang R.H."/>
            <person name="Aerts A."/>
            <person name="Arredondo F.D."/>
            <person name="Baxter L."/>
            <person name="Bensasson D."/>
            <person name="Beynon J.L."/>
            <person name="Chapman J."/>
            <person name="Damasceno C.M."/>
            <person name="Dorrance A.E."/>
            <person name="Dou D."/>
            <person name="Dickerman A.W."/>
            <person name="Dubchak I.L."/>
            <person name="Garbelotto M."/>
            <person name="Gijzen M."/>
            <person name="Gordon S.G."/>
            <person name="Govers F."/>
            <person name="Grunwald N.J."/>
            <person name="Huang W."/>
            <person name="Ivors K.L."/>
            <person name="Jones R.W."/>
            <person name="Kamoun S."/>
            <person name="Krampis K."/>
            <person name="Lamour K.H."/>
            <person name="Lee M.K."/>
            <person name="McDonald W.H."/>
            <person name="Medina M."/>
            <person name="Meijer H.J."/>
            <person name="Nordberg E.K."/>
            <person name="Maclean D.J."/>
            <person name="Ospina-Giraldo M.D."/>
            <person name="Morris P.F."/>
            <person name="Phuntumart V."/>
            <person name="Putnam N.H."/>
            <person name="Rash S."/>
            <person name="Rose J.K."/>
            <person name="Sakihama Y."/>
            <person name="Salamov A.A."/>
            <person name="Savidor A."/>
            <person name="Scheuring C.F."/>
            <person name="Smith B.M."/>
            <person name="Sobral B.W."/>
            <person name="Terry A."/>
            <person name="Torto-Alalibo T.A."/>
            <person name="Win J."/>
            <person name="Xu Z."/>
            <person name="Zhang H."/>
            <person name="Grigoriev I.V."/>
            <person name="Rokhsar D.S."/>
            <person name="Boore J.L."/>
        </authorList>
    </citation>
    <scope>NUCLEOTIDE SEQUENCE [LARGE SCALE GENOMIC DNA]</scope>
    <source>
        <strain evidence="8 9">P6497</strain>
    </source>
</reference>
<dbReference type="KEGG" id="psoj:PHYSODRAFT_505222"/>
<dbReference type="InParanoid" id="G4ZLL5"/>
<dbReference type="GeneID" id="20658455"/>
<organism evidence="8 9">
    <name type="scientific">Phytophthora sojae (strain P6497)</name>
    <name type="common">Soybean stem and root rot agent</name>
    <name type="synonym">Phytophthora megasperma f. sp. glycines</name>
    <dbReference type="NCBI Taxonomy" id="1094619"/>
    <lineage>
        <taxon>Eukaryota</taxon>
        <taxon>Sar</taxon>
        <taxon>Stramenopiles</taxon>
        <taxon>Oomycota</taxon>
        <taxon>Peronosporomycetes</taxon>
        <taxon>Peronosporales</taxon>
        <taxon>Peronosporaceae</taxon>
        <taxon>Phytophthora</taxon>
    </lineage>
</organism>
<dbReference type="GO" id="GO:0005576">
    <property type="term" value="C:extracellular region"/>
    <property type="evidence" value="ECO:0007669"/>
    <property type="project" value="UniProtKB-SubCell"/>
</dbReference>
<sequence length="495" mass="56033">FEKWASAVAALYKKNPEGAEMAIASTLTAKLSDEALSSAVKEATERVAPLARKVEEVQLDKWMRKALSADDAFKLLKPNSADENILNNPWVSYVTKLDETNADEQMFVILKRSYSEQDLALILARSKGFLRGDVAKRMEGVQLQLWLKEGKTLDDIFTLLKLDKQGDKLFEVPAVVAWSSYANLLDGSPGKSMLSTLTAYFDDYTIAKMLAAARVDDEVKIITTKLEDPHLSRWKSDGKSADDIFTLFKLGDEVDDVLANPLLPTCMAYADKLKENPFSLLLAKLKRSPDTDDKLAKKSLTATDGRSTGNLKDVNAKLERIMLDKWVHEGKTADDAFDFLLKRYHRFIFEVPAVNTWVSYVTKLEKENPYQTMIAVLRGRFGDKKLDDMLVAAIDKIHAKAVAERLRGELWLSQERTADDVFELLYLNDWRRNLFDRPHFSTWVSYVVRLDKENADDVMFSIVKSHNNDKDLAMMLTTSKNDQVVKIIAAKLKGQ</sequence>
<dbReference type="EMBL" id="JH159155">
    <property type="protein sequence ID" value="EGZ14590.1"/>
    <property type="molecule type" value="Genomic_DNA"/>
</dbReference>
<feature type="domain" description="RxLR effector PexRD54 WY" evidence="7">
    <location>
        <begin position="409"/>
        <end position="447"/>
    </location>
</feature>
<evidence type="ECO:0000313" key="8">
    <source>
        <dbReference type="EMBL" id="EGZ14590.1"/>
    </source>
</evidence>
<keyword evidence="5" id="KW-0732">Signal</keyword>
<dbReference type="OMA" id="THYGDET"/>
<dbReference type="SMR" id="G4ZLL5"/>
<evidence type="ECO:0000256" key="4">
    <source>
        <dbReference type="ARBA" id="ARBA00022525"/>
    </source>
</evidence>
<evidence type="ECO:0000256" key="3">
    <source>
        <dbReference type="ARBA" id="ARBA00010400"/>
    </source>
</evidence>
<keyword evidence="9" id="KW-1185">Reference proteome</keyword>
<feature type="non-terminal residue" evidence="8">
    <location>
        <position position="1"/>
    </location>
</feature>
<dbReference type="AlphaFoldDB" id="G4ZLL5"/>
<dbReference type="GO" id="GO:0043657">
    <property type="term" value="C:host cell"/>
    <property type="evidence" value="ECO:0007669"/>
    <property type="project" value="UniProtKB-SubCell"/>
</dbReference>
<keyword evidence="4" id="KW-0964">Secreted</keyword>
<dbReference type="Proteomes" id="UP000002640">
    <property type="component" value="Unassembled WGS sequence"/>
</dbReference>